<keyword evidence="2" id="KW-0808">Transferase</keyword>
<name>A0ABW7IYN1_9VIBR</name>
<dbReference type="Proteomes" id="UP001607151">
    <property type="component" value="Unassembled WGS sequence"/>
</dbReference>
<protein>
    <submittedName>
        <fullName evidence="2">GNAT family N-acetyltransferase</fullName>
        <ecNumber evidence="2">2.3.-.-</ecNumber>
    </submittedName>
</protein>
<keyword evidence="3" id="KW-1185">Reference proteome</keyword>
<organism evidence="2 3">
    <name type="scientific">Vibrio rumoiensis</name>
    <dbReference type="NCBI Taxonomy" id="76258"/>
    <lineage>
        <taxon>Bacteria</taxon>
        <taxon>Pseudomonadati</taxon>
        <taxon>Pseudomonadota</taxon>
        <taxon>Gammaproteobacteria</taxon>
        <taxon>Vibrionales</taxon>
        <taxon>Vibrionaceae</taxon>
        <taxon>Vibrio</taxon>
    </lineage>
</organism>
<evidence type="ECO:0000313" key="2">
    <source>
        <dbReference type="EMBL" id="MFH0266780.1"/>
    </source>
</evidence>
<dbReference type="InterPro" id="IPR016181">
    <property type="entry name" value="Acyl_CoA_acyltransferase"/>
</dbReference>
<dbReference type="PROSITE" id="PS51186">
    <property type="entry name" value="GNAT"/>
    <property type="match status" value="1"/>
</dbReference>
<dbReference type="InterPro" id="IPR051531">
    <property type="entry name" value="N-acetyltransferase"/>
</dbReference>
<dbReference type="RefSeq" id="WP_394608427.1">
    <property type="nucleotide sequence ID" value="NZ_JBIHSJ010000004.1"/>
</dbReference>
<feature type="domain" description="N-acetyltransferase" evidence="1">
    <location>
        <begin position="10"/>
        <end position="168"/>
    </location>
</feature>
<dbReference type="Gene3D" id="3.40.630.30">
    <property type="match status" value="1"/>
</dbReference>
<proteinExistence type="predicted"/>
<dbReference type="SUPFAM" id="SSF55729">
    <property type="entry name" value="Acyl-CoA N-acyltransferases (Nat)"/>
    <property type="match status" value="1"/>
</dbReference>
<comment type="caution">
    <text evidence="2">The sequence shown here is derived from an EMBL/GenBank/DDBJ whole genome shotgun (WGS) entry which is preliminary data.</text>
</comment>
<dbReference type="PANTHER" id="PTHR43792:SF1">
    <property type="entry name" value="N-ACETYLTRANSFERASE DOMAIN-CONTAINING PROTEIN"/>
    <property type="match status" value="1"/>
</dbReference>
<dbReference type="EMBL" id="JBIHSN010000003">
    <property type="protein sequence ID" value="MFH0266780.1"/>
    <property type="molecule type" value="Genomic_DNA"/>
</dbReference>
<keyword evidence="2" id="KW-0012">Acyltransferase</keyword>
<sequence length="168" mass="18836">MTIICQTDHLTIQHFTLDDAAFIVQLLNQSSFLRYIGDKKVRTLDDAIQYLTQGPIRSYKVHGFGLNLVIEKSTNTPIGMCGLIKREELSLPDIGYALLSDYSNKGYGFEAAKSVLEQGMKQYSLNAVQAVTMLDNVASNGLLKKLGFELINVIELYGSQNNLYQYEK</sequence>
<dbReference type="InterPro" id="IPR000182">
    <property type="entry name" value="GNAT_dom"/>
</dbReference>
<evidence type="ECO:0000259" key="1">
    <source>
        <dbReference type="PROSITE" id="PS51186"/>
    </source>
</evidence>
<accession>A0ABW7IYN1</accession>
<reference evidence="2 3" key="1">
    <citation type="submission" date="2024-10" db="EMBL/GenBank/DDBJ databases">
        <authorList>
            <person name="Yibar A."/>
            <person name="Saticioglu I.B."/>
            <person name="Duman M."/>
            <person name="Ajmi N."/>
            <person name="Gurler F."/>
            <person name="Ay H."/>
            <person name="Onuk E."/>
            <person name="Guler S."/>
            <person name="Romalde J.L."/>
        </authorList>
    </citation>
    <scope>NUCLEOTIDE SEQUENCE [LARGE SCALE GENOMIC DNA]</scope>
    <source>
        <strain evidence="2 3">14-MA-B</strain>
    </source>
</reference>
<gene>
    <name evidence="2" type="ORF">ACGRQ9_15140</name>
</gene>
<dbReference type="PANTHER" id="PTHR43792">
    <property type="entry name" value="GNAT FAMILY, PUTATIVE (AFU_ORTHOLOGUE AFUA_3G00765)-RELATED-RELATED"/>
    <property type="match status" value="1"/>
</dbReference>
<evidence type="ECO:0000313" key="3">
    <source>
        <dbReference type="Proteomes" id="UP001607151"/>
    </source>
</evidence>
<dbReference type="EC" id="2.3.-.-" evidence="2"/>
<dbReference type="Pfam" id="PF13302">
    <property type="entry name" value="Acetyltransf_3"/>
    <property type="match status" value="1"/>
</dbReference>
<dbReference type="GO" id="GO:0016746">
    <property type="term" value="F:acyltransferase activity"/>
    <property type="evidence" value="ECO:0007669"/>
    <property type="project" value="UniProtKB-KW"/>
</dbReference>